<dbReference type="InterPro" id="IPR002347">
    <property type="entry name" value="SDR_fam"/>
</dbReference>
<evidence type="ECO:0000256" key="1">
    <source>
        <dbReference type="ARBA" id="ARBA00006484"/>
    </source>
</evidence>
<dbReference type="STRING" id="1125411.W908_06930"/>
<dbReference type="PANTHER" id="PTHR44196">
    <property type="entry name" value="DEHYDROGENASE/REDUCTASE SDR FAMILY MEMBER 7B"/>
    <property type="match status" value="1"/>
</dbReference>
<dbReference type="InterPro" id="IPR020904">
    <property type="entry name" value="Sc_DH/Rdtase_CS"/>
</dbReference>
<keyword evidence="2" id="KW-0560">Oxidoreductase</keyword>
<proteinExistence type="inferred from homology"/>
<dbReference type="PRINTS" id="PR00081">
    <property type="entry name" value="GDHRDH"/>
</dbReference>
<dbReference type="GO" id="GO:0016020">
    <property type="term" value="C:membrane"/>
    <property type="evidence" value="ECO:0007669"/>
    <property type="project" value="TreeGrafter"/>
</dbReference>
<dbReference type="PROSITE" id="PS00061">
    <property type="entry name" value="ADH_SHORT"/>
    <property type="match status" value="1"/>
</dbReference>
<dbReference type="Pfam" id="PF00106">
    <property type="entry name" value="adh_short"/>
    <property type="match status" value="1"/>
</dbReference>
<evidence type="ECO:0000313" key="4">
    <source>
        <dbReference type="Proteomes" id="UP000068905"/>
    </source>
</evidence>
<evidence type="ECO:0000313" key="3">
    <source>
        <dbReference type="EMBL" id="ALE02287.1"/>
    </source>
</evidence>
<organism evidence="3 4">
    <name type="scientific">Candidatus Pseudothioglobus singularis PS1</name>
    <dbReference type="NCBI Taxonomy" id="1125411"/>
    <lineage>
        <taxon>Bacteria</taxon>
        <taxon>Pseudomonadati</taxon>
        <taxon>Pseudomonadota</taxon>
        <taxon>Gammaproteobacteria</taxon>
        <taxon>Candidatus Pseudothioglobaceae</taxon>
        <taxon>Candidatus Pseudothioglobus</taxon>
    </lineage>
</organism>
<name>A0A0M4M0X1_9GAMM</name>
<comment type="similarity">
    <text evidence="1">Belongs to the short-chain dehydrogenases/reductases (SDR) family.</text>
</comment>
<dbReference type="RefSeq" id="WP_053820488.1">
    <property type="nucleotide sequence ID" value="NZ_CP006911.1"/>
</dbReference>
<dbReference type="SUPFAM" id="SSF51735">
    <property type="entry name" value="NAD(P)-binding Rossmann-fold domains"/>
    <property type="match status" value="1"/>
</dbReference>
<accession>A0A0M4M0X1</accession>
<sequence length="243" mass="27237">MSYILIIGAKSDVGMALARKYTDHGYNLYLAARNSTDLTEFANDLQIRSSRAISCVELDILDYRSHKAFFDNLKIKPIGVIVVSGYLGVQKYSESNFSDVEKIIDTNFTGAVSLLNIVANNFELQKSGFIVGVSSVAGERGRQSNYLYGSSKAALSIYLSGLRNRLHASNISVLTVKPGFIKTKMTKGMDLPQFLTLSPTEVADKIFIAQQKKKNVVYLKWIWRWIMFVIKIIPEAIFKRTSL</sequence>
<gene>
    <name evidence="3" type="ORF">W908_06930</name>
</gene>
<dbReference type="GO" id="GO:0016491">
    <property type="term" value="F:oxidoreductase activity"/>
    <property type="evidence" value="ECO:0007669"/>
    <property type="project" value="UniProtKB-KW"/>
</dbReference>
<dbReference type="Gene3D" id="3.40.50.720">
    <property type="entry name" value="NAD(P)-binding Rossmann-like Domain"/>
    <property type="match status" value="1"/>
</dbReference>
<evidence type="ECO:0000256" key="2">
    <source>
        <dbReference type="ARBA" id="ARBA00023002"/>
    </source>
</evidence>
<dbReference type="EMBL" id="CP006911">
    <property type="protein sequence ID" value="ALE02287.1"/>
    <property type="molecule type" value="Genomic_DNA"/>
</dbReference>
<dbReference type="PATRIC" id="fig|1125411.7.peg.1365"/>
<dbReference type="Proteomes" id="UP000068905">
    <property type="component" value="Chromosome"/>
</dbReference>
<dbReference type="PANTHER" id="PTHR44196:SF3">
    <property type="entry name" value="SHORT CHAIN DEHYDROGENASE FAMILY PROTEIN"/>
    <property type="match status" value="1"/>
</dbReference>
<dbReference type="OrthoDB" id="335726at2"/>
<dbReference type="NCBIfam" id="NF005489">
    <property type="entry name" value="PRK07102.1"/>
    <property type="match status" value="1"/>
</dbReference>
<protein>
    <submittedName>
        <fullName evidence="3">Short-chain dehydrogenase</fullName>
    </submittedName>
</protein>
<dbReference type="InterPro" id="IPR036291">
    <property type="entry name" value="NAD(P)-bd_dom_sf"/>
</dbReference>
<dbReference type="AlphaFoldDB" id="A0A0M4M0X1"/>
<dbReference type="KEGG" id="tsn:W908_06930"/>
<keyword evidence="4" id="KW-1185">Reference proteome</keyword>
<reference evidence="3 4" key="1">
    <citation type="journal article" date="2015" name="Genome Announc.">
        <title>Genome Sequence of 'Candidatus Thioglobus singularis' Strain PS1, a Mixotroph from the SUP05 Clade of Marine Gammaproteobacteria.</title>
        <authorList>
            <person name="Marshall K.T."/>
            <person name="Morris R.M."/>
        </authorList>
    </citation>
    <scope>NUCLEOTIDE SEQUENCE [LARGE SCALE GENOMIC DNA]</scope>
    <source>
        <strain evidence="3 4">PS1</strain>
    </source>
</reference>